<protein>
    <submittedName>
        <fullName evidence="2">Uncharacterized protein</fullName>
    </submittedName>
</protein>
<evidence type="ECO:0000313" key="2">
    <source>
        <dbReference type="EMBL" id="EGO28338.1"/>
    </source>
</evidence>
<dbReference type="KEGG" id="sla:SERLADRAFT_434241"/>
<organism>
    <name type="scientific">Serpula lacrymans var. lacrymans (strain S7.9)</name>
    <name type="common">Dry rot fungus</name>
    <dbReference type="NCBI Taxonomy" id="578457"/>
    <lineage>
        <taxon>Eukaryota</taxon>
        <taxon>Fungi</taxon>
        <taxon>Dikarya</taxon>
        <taxon>Basidiomycota</taxon>
        <taxon>Agaricomycotina</taxon>
        <taxon>Agaricomycetes</taxon>
        <taxon>Agaricomycetidae</taxon>
        <taxon>Boletales</taxon>
        <taxon>Coniophorineae</taxon>
        <taxon>Serpulaceae</taxon>
        <taxon>Serpula</taxon>
    </lineage>
</organism>
<sequence>MEAARLKKEEEEKAQMSEAMKMTREWKVQPVKCRPPTTQKENIPLLGTSQFKSDMKVTAASFCPFRPHVIAVIPSVPYCLASDKIDGSIGDNALRHIFGTFGGTTVNFDMNLRVNASPEGSLQTGGGDVQTRKLRCLKLEDEVFNEEAGKALLRYVFGGAFCEVLDPPQLILKYLSYATK</sequence>
<dbReference type="Proteomes" id="UP000008064">
    <property type="component" value="Unassembled WGS sequence"/>
</dbReference>
<dbReference type="AlphaFoldDB" id="F8NK72"/>
<evidence type="ECO:0000256" key="1">
    <source>
        <dbReference type="SAM" id="MobiDB-lite"/>
    </source>
</evidence>
<gene>
    <name evidence="2" type="ORF">SERLADRAFT_434241</name>
</gene>
<dbReference type="GeneID" id="18814353"/>
<reference evidence="2" key="1">
    <citation type="submission" date="2011-04" db="EMBL/GenBank/DDBJ databases">
        <title>Evolution of plant cell wall degrading machinery underlies the functional diversity of forest fungi.</title>
        <authorList>
            <consortium name="US DOE Joint Genome Institute (JGI-PGF)"/>
            <person name="Eastwood D.C."/>
            <person name="Floudas D."/>
            <person name="Binder M."/>
            <person name="Majcherczyk A."/>
            <person name="Schneider P."/>
            <person name="Aerts A."/>
            <person name="Asiegbu F.O."/>
            <person name="Baker S.E."/>
            <person name="Barry K."/>
            <person name="Bendiksby M."/>
            <person name="Blumentritt M."/>
            <person name="Coutinho P.M."/>
            <person name="Cullen D."/>
            <person name="Cullen D."/>
            <person name="Gathman A."/>
            <person name="Goodell B."/>
            <person name="Henrissat B."/>
            <person name="Ihrmark K."/>
            <person name="Kauserud H."/>
            <person name="Kohler A."/>
            <person name="LaButti K."/>
            <person name="Lapidus A."/>
            <person name="Lavin J.L."/>
            <person name="Lee Y.-H."/>
            <person name="Lindquist E."/>
            <person name="Lilly W."/>
            <person name="Lucas S."/>
            <person name="Morin E."/>
            <person name="Murat C."/>
            <person name="Oguiza J.A."/>
            <person name="Park J."/>
            <person name="Pisabarro A.G."/>
            <person name="Riley R."/>
            <person name="Rosling A."/>
            <person name="Salamov A."/>
            <person name="Schmidt O."/>
            <person name="Schmutz J."/>
            <person name="Skrede I."/>
            <person name="Stenlid J."/>
            <person name="Wiebenga A."/>
            <person name="Xie X."/>
            <person name="Kues U."/>
            <person name="Hibbett D.S."/>
            <person name="Hoffmeister D."/>
            <person name="Hogberg N."/>
            <person name="Martin F."/>
            <person name="Grigoriev I.V."/>
            <person name="Watkinson S.C."/>
        </authorList>
    </citation>
    <scope>NUCLEOTIDE SEQUENCE</scope>
    <source>
        <strain evidence="2">S7.9</strain>
    </source>
</reference>
<proteinExistence type="predicted"/>
<accession>F8NK72</accession>
<dbReference type="HOGENOM" id="CLU_1497113_0_0_1"/>
<dbReference type="RefSeq" id="XP_007314537.1">
    <property type="nucleotide sequence ID" value="XM_007314475.1"/>
</dbReference>
<name>F8NK72_SERL9</name>
<dbReference type="EMBL" id="GL945430">
    <property type="protein sequence ID" value="EGO28338.1"/>
    <property type="molecule type" value="Genomic_DNA"/>
</dbReference>
<feature type="region of interest" description="Disordered" evidence="1">
    <location>
        <begin position="1"/>
        <end position="27"/>
    </location>
</feature>